<comment type="caution">
    <text evidence="1">The sequence shown here is derived from an EMBL/GenBank/DDBJ whole genome shotgun (WGS) entry which is preliminary data.</text>
</comment>
<proteinExistence type="predicted"/>
<dbReference type="InterPro" id="IPR038483">
    <property type="entry name" value="YcfL-like_sf"/>
</dbReference>
<dbReference type="PROSITE" id="PS51257">
    <property type="entry name" value="PROKAR_LIPOPROTEIN"/>
    <property type="match status" value="1"/>
</dbReference>
<evidence type="ECO:0000313" key="2">
    <source>
        <dbReference type="Proteomes" id="UP000810171"/>
    </source>
</evidence>
<dbReference type="InterPro" id="IPR010824">
    <property type="entry name" value="DUF1425"/>
</dbReference>
<protein>
    <submittedName>
        <fullName evidence="1">DUF1425 domain-containing protein</fullName>
    </submittedName>
</protein>
<dbReference type="CDD" id="cd09030">
    <property type="entry name" value="DUF1425"/>
    <property type="match status" value="1"/>
</dbReference>
<dbReference type="Gene3D" id="2.60.40.3230">
    <property type="match status" value="1"/>
</dbReference>
<organism evidence="1 2">
    <name type="scientific">Marinobacterium alkalitolerans</name>
    <dbReference type="NCBI Taxonomy" id="1542925"/>
    <lineage>
        <taxon>Bacteria</taxon>
        <taxon>Pseudomonadati</taxon>
        <taxon>Pseudomonadota</taxon>
        <taxon>Gammaproteobacteria</taxon>
        <taxon>Oceanospirillales</taxon>
        <taxon>Oceanospirillaceae</taxon>
        <taxon>Marinobacterium</taxon>
    </lineage>
</organism>
<gene>
    <name evidence="1" type="ORF">H9C73_11780</name>
</gene>
<dbReference type="RefSeq" id="WP_209288029.1">
    <property type="nucleotide sequence ID" value="NZ_JACVEW010000018.1"/>
</dbReference>
<reference evidence="1 2" key="1">
    <citation type="submission" date="2020-09" db="EMBL/GenBank/DDBJ databases">
        <authorList>
            <person name="Tanuku N.R.S."/>
        </authorList>
    </citation>
    <scope>NUCLEOTIDE SEQUENCE [LARGE SCALE GENOMIC DNA]</scope>
    <source>
        <strain evidence="1 2">AK62</strain>
    </source>
</reference>
<dbReference type="EMBL" id="JACVEW010000018">
    <property type="protein sequence ID" value="MBP0049418.1"/>
    <property type="molecule type" value="Genomic_DNA"/>
</dbReference>
<dbReference type="Pfam" id="PF07233">
    <property type="entry name" value="DUF1425"/>
    <property type="match status" value="1"/>
</dbReference>
<sequence length="138" mass="15414">MYKTAAVAMATVLTLLGCQTRPQQDELYPQLLIGPKAQGYLQIEGVQQGVASSDLLRAGVRLYNRSRTEQILRYRFSWFDAQGFELKGLAARWERQVLRPNEPVTLDRVAPGPNAVSYRIQLFDLQSPTASTTQGIDG</sequence>
<dbReference type="Proteomes" id="UP000810171">
    <property type="component" value="Unassembled WGS sequence"/>
</dbReference>
<accession>A0ABS3ZCI2</accession>
<keyword evidence="2" id="KW-1185">Reference proteome</keyword>
<evidence type="ECO:0000313" key="1">
    <source>
        <dbReference type="EMBL" id="MBP0049418.1"/>
    </source>
</evidence>
<name>A0ABS3ZCI2_9GAMM</name>